<dbReference type="InterPro" id="IPR036291">
    <property type="entry name" value="NAD(P)-bd_dom_sf"/>
</dbReference>
<dbReference type="PANTHER" id="PTHR10996">
    <property type="entry name" value="2-HYDROXYACID DEHYDROGENASE-RELATED"/>
    <property type="match status" value="1"/>
</dbReference>
<dbReference type="PROSITE" id="PS00671">
    <property type="entry name" value="D_2_HYDROXYACID_DH_3"/>
    <property type="match status" value="1"/>
</dbReference>
<dbReference type="InterPro" id="IPR029753">
    <property type="entry name" value="D-isomer_DH_CS"/>
</dbReference>
<evidence type="ECO:0000313" key="4">
    <source>
        <dbReference type="EMBL" id="SVE32134.1"/>
    </source>
</evidence>
<dbReference type="InterPro" id="IPR050223">
    <property type="entry name" value="D-isomer_2-hydroxyacid_DH"/>
</dbReference>
<dbReference type="GO" id="GO:0016618">
    <property type="term" value="F:hydroxypyruvate reductase [NAD(P)H] activity"/>
    <property type="evidence" value="ECO:0007669"/>
    <property type="project" value="TreeGrafter"/>
</dbReference>
<dbReference type="SUPFAM" id="SSF51735">
    <property type="entry name" value="NAD(P)-binding Rossmann-fold domains"/>
    <property type="match status" value="1"/>
</dbReference>
<dbReference type="InterPro" id="IPR006140">
    <property type="entry name" value="D-isomer_DH_NAD-bd"/>
</dbReference>
<evidence type="ECO:0000259" key="3">
    <source>
        <dbReference type="Pfam" id="PF02826"/>
    </source>
</evidence>
<dbReference type="PANTHER" id="PTHR10996:SF178">
    <property type="entry name" value="2-HYDROXYACID DEHYDROGENASE YGL185C-RELATED"/>
    <property type="match status" value="1"/>
</dbReference>
<dbReference type="EMBL" id="UINC01209210">
    <property type="protein sequence ID" value="SVE32134.1"/>
    <property type="molecule type" value="Genomic_DNA"/>
</dbReference>
<accession>A0A383CJ14</accession>
<dbReference type="GO" id="GO:0005829">
    <property type="term" value="C:cytosol"/>
    <property type="evidence" value="ECO:0007669"/>
    <property type="project" value="TreeGrafter"/>
</dbReference>
<dbReference type="GO" id="GO:0030267">
    <property type="term" value="F:glyoxylate reductase (NADPH) activity"/>
    <property type="evidence" value="ECO:0007669"/>
    <property type="project" value="TreeGrafter"/>
</dbReference>
<reference evidence="4" key="1">
    <citation type="submission" date="2018-05" db="EMBL/GenBank/DDBJ databases">
        <authorList>
            <person name="Lanie J.A."/>
            <person name="Ng W.-L."/>
            <person name="Kazmierczak K.M."/>
            <person name="Andrzejewski T.M."/>
            <person name="Davidsen T.M."/>
            <person name="Wayne K.J."/>
            <person name="Tettelin H."/>
            <person name="Glass J.I."/>
            <person name="Rusch D."/>
            <person name="Podicherti R."/>
            <person name="Tsui H.-C.T."/>
            <person name="Winkler M.E."/>
        </authorList>
    </citation>
    <scope>NUCLEOTIDE SEQUENCE</scope>
</reference>
<evidence type="ECO:0000256" key="1">
    <source>
        <dbReference type="ARBA" id="ARBA00023002"/>
    </source>
</evidence>
<dbReference type="Pfam" id="PF02826">
    <property type="entry name" value="2-Hacid_dh_C"/>
    <property type="match status" value="1"/>
</dbReference>
<proteinExistence type="predicted"/>
<dbReference type="GO" id="GO:0051287">
    <property type="term" value="F:NAD binding"/>
    <property type="evidence" value="ECO:0007669"/>
    <property type="project" value="InterPro"/>
</dbReference>
<protein>
    <recommendedName>
        <fullName evidence="3">D-isomer specific 2-hydroxyacid dehydrogenase NAD-binding domain-containing protein</fullName>
    </recommendedName>
</protein>
<feature type="non-terminal residue" evidence="4">
    <location>
        <position position="1"/>
    </location>
</feature>
<evidence type="ECO:0000256" key="2">
    <source>
        <dbReference type="ARBA" id="ARBA00023027"/>
    </source>
</evidence>
<dbReference type="InterPro" id="IPR029752">
    <property type="entry name" value="D-isomer_DH_CS1"/>
</dbReference>
<keyword evidence="1" id="KW-0560">Oxidoreductase</keyword>
<feature type="domain" description="D-isomer specific 2-hydroxyacid dehydrogenase NAD-binding" evidence="3">
    <location>
        <begin position="1"/>
        <end position="140"/>
    </location>
</feature>
<gene>
    <name evidence="4" type="ORF">METZ01_LOCUS484988</name>
</gene>
<name>A0A383CJ14_9ZZZZ</name>
<organism evidence="4">
    <name type="scientific">marine metagenome</name>
    <dbReference type="NCBI Taxonomy" id="408172"/>
    <lineage>
        <taxon>unclassified sequences</taxon>
        <taxon>metagenomes</taxon>
        <taxon>ecological metagenomes</taxon>
    </lineage>
</organism>
<dbReference type="Gene3D" id="3.40.50.720">
    <property type="entry name" value="NAD(P)-binding Rossmann-like Domain"/>
    <property type="match status" value="2"/>
</dbReference>
<dbReference type="PROSITE" id="PS00065">
    <property type="entry name" value="D_2_HYDROXYACID_DH_1"/>
    <property type="match status" value="1"/>
</dbReference>
<keyword evidence="2" id="KW-0520">NAD</keyword>
<dbReference type="AlphaFoldDB" id="A0A383CJ14"/>
<dbReference type="PROSITE" id="PS00670">
    <property type="entry name" value="D_2_HYDROXYACID_DH_2"/>
    <property type="match status" value="1"/>
</dbReference>
<sequence length="174" mass="18433">VGVVGLGHIGSKVAQRLMGWECSVIFHDPDSALEEISDEMNIESVSLDELLISSDVVSLHVPLNASTRGMIGDEELGKMKPTAILINTCRGPVVDEKALISALRSGKIAGAGLDVLEQEPSEKGNPLLEMENVAITPHLAGMSIESGPRSSNFAIENLVRVTRGQEPLSVVSPV</sequence>